<dbReference type="PANTHER" id="PTHR45707">
    <property type="entry name" value="C2 CALCIUM/LIPID-BINDING PLANT PHOSPHORIBOSYLTRANSFERASE FAMILY PROTEIN"/>
    <property type="match status" value="1"/>
</dbReference>
<proteinExistence type="predicted"/>
<gene>
    <name evidence="2" type="primary">gb13545</name>
    <name evidence="2" type="ORF">PR202_gb13545</name>
</gene>
<dbReference type="Proteomes" id="UP001054889">
    <property type="component" value="Unassembled WGS sequence"/>
</dbReference>
<dbReference type="Gene3D" id="1.10.510.10">
    <property type="entry name" value="Transferase(Phosphotransferase) domain 1"/>
    <property type="match status" value="1"/>
</dbReference>
<evidence type="ECO:0000313" key="2">
    <source>
        <dbReference type="EMBL" id="GJN25684.1"/>
    </source>
</evidence>
<name>A0AAV5ET46_ELECO</name>
<dbReference type="SUPFAM" id="SSF56112">
    <property type="entry name" value="Protein kinase-like (PK-like)"/>
    <property type="match status" value="1"/>
</dbReference>
<keyword evidence="3" id="KW-1185">Reference proteome</keyword>
<dbReference type="GO" id="GO:0005524">
    <property type="term" value="F:ATP binding"/>
    <property type="evidence" value="ECO:0007669"/>
    <property type="project" value="InterPro"/>
</dbReference>
<dbReference type="EMBL" id="BQKI01000078">
    <property type="protein sequence ID" value="GJN25684.1"/>
    <property type="molecule type" value="Genomic_DNA"/>
</dbReference>
<organism evidence="2 3">
    <name type="scientific">Eleusine coracana subsp. coracana</name>
    <dbReference type="NCBI Taxonomy" id="191504"/>
    <lineage>
        <taxon>Eukaryota</taxon>
        <taxon>Viridiplantae</taxon>
        <taxon>Streptophyta</taxon>
        <taxon>Embryophyta</taxon>
        <taxon>Tracheophyta</taxon>
        <taxon>Spermatophyta</taxon>
        <taxon>Magnoliopsida</taxon>
        <taxon>Liliopsida</taxon>
        <taxon>Poales</taxon>
        <taxon>Poaceae</taxon>
        <taxon>PACMAD clade</taxon>
        <taxon>Chloridoideae</taxon>
        <taxon>Cynodonteae</taxon>
        <taxon>Eleusininae</taxon>
        <taxon>Eleusine</taxon>
    </lineage>
</organism>
<accession>A0AAV5ET46</accession>
<sequence length="75" mass="8590">MVAMKQIHPSQDLSDAQFMAKVKSLIGVKHKNIVRFLGYCGYTHEVVMKVEGKDRMVDIEQKIFLCFEYAPNGNL</sequence>
<evidence type="ECO:0000259" key="1">
    <source>
        <dbReference type="PROSITE" id="PS50011"/>
    </source>
</evidence>
<dbReference type="PROSITE" id="PS50011">
    <property type="entry name" value="PROTEIN_KINASE_DOM"/>
    <property type="match status" value="1"/>
</dbReference>
<protein>
    <recommendedName>
        <fullName evidence="1">Protein kinase domain-containing protein</fullName>
    </recommendedName>
</protein>
<reference evidence="2" key="2">
    <citation type="submission" date="2021-12" db="EMBL/GenBank/DDBJ databases">
        <title>Resequencing data analysis of finger millet.</title>
        <authorList>
            <person name="Hatakeyama M."/>
            <person name="Aluri S."/>
            <person name="Balachadran M.T."/>
            <person name="Sivarajan S.R."/>
            <person name="Poveda L."/>
            <person name="Shimizu-Inatsugi R."/>
            <person name="Schlapbach R."/>
            <person name="Sreeman S.M."/>
            <person name="Shimizu K.K."/>
        </authorList>
    </citation>
    <scope>NUCLEOTIDE SEQUENCE</scope>
</reference>
<comment type="caution">
    <text evidence="2">The sequence shown here is derived from an EMBL/GenBank/DDBJ whole genome shotgun (WGS) entry which is preliminary data.</text>
</comment>
<dbReference type="InterPro" id="IPR011009">
    <property type="entry name" value="Kinase-like_dom_sf"/>
</dbReference>
<reference evidence="2" key="1">
    <citation type="journal article" date="2018" name="DNA Res.">
        <title>Multiple hybrid de novo genome assembly of finger millet, an orphan allotetraploid crop.</title>
        <authorList>
            <person name="Hatakeyama M."/>
            <person name="Aluri S."/>
            <person name="Balachadran M.T."/>
            <person name="Sivarajan S.R."/>
            <person name="Patrignani A."/>
            <person name="Gruter S."/>
            <person name="Poveda L."/>
            <person name="Shimizu-Inatsugi R."/>
            <person name="Baeten J."/>
            <person name="Francoijs K.J."/>
            <person name="Nataraja K.N."/>
            <person name="Reddy Y.A.N."/>
            <person name="Phadnis S."/>
            <person name="Ravikumar R.L."/>
            <person name="Schlapbach R."/>
            <person name="Sreeman S.M."/>
            <person name="Shimizu K.K."/>
        </authorList>
    </citation>
    <scope>NUCLEOTIDE SEQUENCE</scope>
</reference>
<dbReference type="AlphaFoldDB" id="A0AAV5ET46"/>
<dbReference type="InterPro" id="IPR000719">
    <property type="entry name" value="Prot_kinase_dom"/>
</dbReference>
<evidence type="ECO:0000313" key="3">
    <source>
        <dbReference type="Proteomes" id="UP001054889"/>
    </source>
</evidence>
<feature type="domain" description="Protein kinase" evidence="1">
    <location>
        <begin position="1"/>
        <end position="75"/>
    </location>
</feature>
<dbReference type="GO" id="GO:0004672">
    <property type="term" value="F:protein kinase activity"/>
    <property type="evidence" value="ECO:0007669"/>
    <property type="project" value="InterPro"/>
</dbReference>